<dbReference type="Pfam" id="PF07690">
    <property type="entry name" value="MFS_1"/>
    <property type="match status" value="1"/>
</dbReference>
<keyword evidence="4 5" id="KW-0472">Membrane</keyword>
<dbReference type="SUPFAM" id="SSF103473">
    <property type="entry name" value="MFS general substrate transporter"/>
    <property type="match status" value="1"/>
</dbReference>
<comment type="subcellular location">
    <subcellularLocation>
        <location evidence="1">Membrane</location>
        <topology evidence="1">Multi-pass membrane protein</topology>
    </subcellularLocation>
</comment>
<dbReference type="PANTHER" id="PTHR11662:SF399">
    <property type="entry name" value="FI19708P1-RELATED"/>
    <property type="match status" value="1"/>
</dbReference>
<dbReference type="InterPro" id="IPR050382">
    <property type="entry name" value="MFS_Na/Anion_cotransporter"/>
</dbReference>
<keyword evidence="2 5" id="KW-0812">Transmembrane</keyword>
<dbReference type="GO" id="GO:0016020">
    <property type="term" value="C:membrane"/>
    <property type="evidence" value="ECO:0007669"/>
    <property type="project" value="UniProtKB-SubCell"/>
</dbReference>
<evidence type="ECO:0000256" key="2">
    <source>
        <dbReference type="ARBA" id="ARBA00022692"/>
    </source>
</evidence>
<evidence type="ECO:0000313" key="6">
    <source>
        <dbReference type="EMBL" id="RZC36611.1"/>
    </source>
</evidence>
<dbReference type="PANTHER" id="PTHR11662">
    <property type="entry name" value="SOLUTE CARRIER FAMILY 17"/>
    <property type="match status" value="1"/>
</dbReference>
<dbReference type="EMBL" id="QDEB01060354">
    <property type="protein sequence ID" value="RZC36611.1"/>
    <property type="molecule type" value="Genomic_DNA"/>
</dbReference>
<evidence type="ECO:0000313" key="7">
    <source>
        <dbReference type="Proteomes" id="UP000292052"/>
    </source>
</evidence>
<evidence type="ECO:0000256" key="1">
    <source>
        <dbReference type="ARBA" id="ARBA00004141"/>
    </source>
</evidence>
<feature type="transmembrane region" description="Helical" evidence="5">
    <location>
        <begin position="28"/>
        <end position="47"/>
    </location>
</feature>
<name>A0A482VUJ6_ASBVE</name>
<dbReference type="Gene3D" id="1.20.1250.20">
    <property type="entry name" value="MFS general substrate transporter like domains"/>
    <property type="match status" value="2"/>
</dbReference>
<evidence type="ECO:0000256" key="4">
    <source>
        <dbReference type="ARBA" id="ARBA00023136"/>
    </source>
</evidence>
<dbReference type="InterPro" id="IPR036259">
    <property type="entry name" value="MFS_trans_sf"/>
</dbReference>
<dbReference type="InterPro" id="IPR011701">
    <property type="entry name" value="MFS"/>
</dbReference>
<feature type="transmembrane region" description="Helical" evidence="5">
    <location>
        <begin position="189"/>
        <end position="208"/>
    </location>
</feature>
<feature type="non-terminal residue" evidence="6">
    <location>
        <position position="1"/>
    </location>
</feature>
<feature type="transmembrane region" description="Helical" evidence="5">
    <location>
        <begin position="131"/>
        <end position="153"/>
    </location>
</feature>
<dbReference type="Proteomes" id="UP000292052">
    <property type="component" value="Unassembled WGS sequence"/>
</dbReference>
<feature type="transmembrane region" description="Helical" evidence="5">
    <location>
        <begin position="220"/>
        <end position="247"/>
    </location>
</feature>
<dbReference type="OrthoDB" id="2985014at2759"/>
<protein>
    <submittedName>
        <fullName evidence="6">Sialin</fullName>
    </submittedName>
</protein>
<comment type="caution">
    <text evidence="6">The sequence shown here is derived from an EMBL/GenBank/DDBJ whole genome shotgun (WGS) entry which is preliminary data.</text>
</comment>
<gene>
    <name evidence="6" type="ORF">BDFB_008414</name>
</gene>
<dbReference type="AlphaFoldDB" id="A0A482VUJ6"/>
<dbReference type="STRING" id="1661398.A0A482VUJ6"/>
<evidence type="ECO:0000256" key="5">
    <source>
        <dbReference type="SAM" id="Phobius"/>
    </source>
</evidence>
<dbReference type="GO" id="GO:0006820">
    <property type="term" value="P:monoatomic anion transport"/>
    <property type="evidence" value="ECO:0007669"/>
    <property type="project" value="TreeGrafter"/>
</dbReference>
<proteinExistence type="predicted"/>
<dbReference type="FunFam" id="1.20.1250.20:FF:000445">
    <property type="entry name" value="putative inorganic phosphate cotransporter"/>
    <property type="match status" value="1"/>
</dbReference>
<feature type="transmembrane region" description="Helical" evidence="5">
    <location>
        <begin position="259"/>
        <end position="280"/>
    </location>
</feature>
<dbReference type="GO" id="GO:0022857">
    <property type="term" value="F:transmembrane transporter activity"/>
    <property type="evidence" value="ECO:0007669"/>
    <property type="project" value="InterPro"/>
</dbReference>
<accession>A0A482VUJ6</accession>
<organism evidence="6 7">
    <name type="scientific">Asbolus verrucosus</name>
    <name type="common">Desert ironclad beetle</name>
    <dbReference type="NCBI Taxonomy" id="1661398"/>
    <lineage>
        <taxon>Eukaryota</taxon>
        <taxon>Metazoa</taxon>
        <taxon>Ecdysozoa</taxon>
        <taxon>Arthropoda</taxon>
        <taxon>Hexapoda</taxon>
        <taxon>Insecta</taxon>
        <taxon>Pterygota</taxon>
        <taxon>Neoptera</taxon>
        <taxon>Endopterygota</taxon>
        <taxon>Coleoptera</taxon>
        <taxon>Polyphaga</taxon>
        <taxon>Cucujiformia</taxon>
        <taxon>Tenebrionidae</taxon>
        <taxon>Pimeliinae</taxon>
        <taxon>Asbolus</taxon>
    </lineage>
</organism>
<feature type="non-terminal residue" evidence="6">
    <location>
        <position position="295"/>
    </location>
</feature>
<keyword evidence="3 5" id="KW-1133">Transmembrane helix</keyword>
<sequence>ANFGTVVSLPVSGWLCGLEWGGGWPLCFYVFGLLGVIWFVFWCFLIYDSPSTHPRINQQEKAFILASIGPQDEDDKAPIPWLKMLTCVPLWAILITQCGQSWAFYTQLTELPTYMSEILHFDIQSNAILSAIPYLTSWWCGILISIVADWLLSRGYLSLSTSYKLFNSIASIIPSLGLLGVAYMGCDRVAVQLLLALPGALAGAVYAGNQMNHIALSPKYAGTMYGITNAAANMCGFLAPYVVGLIINGRETLGQWRLVFYLAAGINIGANLFYVTFASAREQPWSRSQRLNSIN</sequence>
<reference evidence="6 7" key="1">
    <citation type="submission" date="2017-03" db="EMBL/GenBank/DDBJ databases">
        <title>Genome of the blue death feigning beetle - Asbolus verrucosus.</title>
        <authorList>
            <person name="Rider S.D."/>
        </authorList>
    </citation>
    <scope>NUCLEOTIDE SEQUENCE [LARGE SCALE GENOMIC DNA]</scope>
    <source>
        <strain evidence="6">Butters</strain>
        <tissue evidence="6">Head and leg muscle</tissue>
    </source>
</reference>
<evidence type="ECO:0000256" key="3">
    <source>
        <dbReference type="ARBA" id="ARBA00022989"/>
    </source>
</evidence>
<feature type="transmembrane region" description="Helical" evidence="5">
    <location>
        <begin position="165"/>
        <end position="183"/>
    </location>
</feature>
<keyword evidence="7" id="KW-1185">Reference proteome</keyword>